<evidence type="ECO:0000256" key="1">
    <source>
        <dbReference type="SAM" id="Phobius"/>
    </source>
</evidence>
<feature type="transmembrane region" description="Helical" evidence="1">
    <location>
        <begin position="91"/>
        <end position="109"/>
    </location>
</feature>
<dbReference type="EMBL" id="CAMPGE010010788">
    <property type="protein sequence ID" value="CAI2369635.1"/>
    <property type="molecule type" value="Genomic_DNA"/>
</dbReference>
<dbReference type="PANTHER" id="PTHR22911:SF137">
    <property type="entry name" value="SOLUTE CARRIER FAMILY 35 MEMBER G2-RELATED"/>
    <property type="match status" value="1"/>
</dbReference>
<feature type="transmembrane region" description="Helical" evidence="1">
    <location>
        <begin position="207"/>
        <end position="226"/>
    </location>
</feature>
<evidence type="ECO:0000313" key="3">
    <source>
        <dbReference type="EMBL" id="CAI2369635.1"/>
    </source>
</evidence>
<accession>A0AAD1UMH1</accession>
<feature type="transmembrane region" description="Helical" evidence="1">
    <location>
        <begin position="179"/>
        <end position="195"/>
    </location>
</feature>
<keyword evidence="1" id="KW-1133">Transmembrane helix</keyword>
<evidence type="ECO:0000313" key="4">
    <source>
        <dbReference type="Proteomes" id="UP001295684"/>
    </source>
</evidence>
<keyword evidence="4" id="KW-1185">Reference proteome</keyword>
<dbReference type="Proteomes" id="UP001295684">
    <property type="component" value="Unassembled WGS sequence"/>
</dbReference>
<organism evidence="3 4">
    <name type="scientific">Euplotes crassus</name>
    <dbReference type="NCBI Taxonomy" id="5936"/>
    <lineage>
        <taxon>Eukaryota</taxon>
        <taxon>Sar</taxon>
        <taxon>Alveolata</taxon>
        <taxon>Ciliophora</taxon>
        <taxon>Intramacronucleata</taxon>
        <taxon>Spirotrichea</taxon>
        <taxon>Hypotrichia</taxon>
        <taxon>Euplotida</taxon>
        <taxon>Euplotidae</taxon>
        <taxon>Moneuplotes</taxon>
    </lineage>
</organism>
<feature type="transmembrane region" description="Helical" evidence="1">
    <location>
        <begin position="321"/>
        <end position="341"/>
    </location>
</feature>
<keyword evidence="1" id="KW-0472">Membrane</keyword>
<gene>
    <name evidence="3" type="ORF">ECRASSUSDP1_LOCUS10938</name>
</gene>
<comment type="caution">
    <text evidence="3">The sequence shown here is derived from an EMBL/GenBank/DDBJ whole genome shotgun (WGS) entry which is preliminary data.</text>
</comment>
<dbReference type="Pfam" id="PF00892">
    <property type="entry name" value="EamA"/>
    <property type="match status" value="1"/>
</dbReference>
<name>A0AAD1UMH1_EUPCR</name>
<feature type="transmembrane region" description="Helical" evidence="1">
    <location>
        <begin position="275"/>
        <end position="301"/>
    </location>
</feature>
<feature type="transmembrane region" description="Helical" evidence="1">
    <location>
        <begin position="53"/>
        <end position="71"/>
    </location>
</feature>
<sequence>MHRKFDIACSKSEPKLDNHIPNSLVFSKVEIQSSQSQEPRAYTSRSKRSFSKGAMLIGLLMSALSVISLTLADFQVKILSNSSPYLSNADIVFPMGISLIFFGLTIGFLSGKLLEFTTYPILVLVIILIRGLCGLINYILFLYVLDHLPLSKAVFMFSQNPIPCAILASIFLKEKLTKMHILCLVGAGFGIYLLSLNKEDRQAEGSVSGYLVCLVAVWIGGAEFVMTRYLNLKGAGPEWICITCGIGFVASALVAEELGFEKYTEFDWFMVESHGFLAGFYILGSILATKYIGASFVAPVINFENIFTICLDIFFFKYHFVYTDILGMVILALCIAVPVYINLNTNDDALEPLLCTSQNKKSKHHTCAS</sequence>
<protein>
    <recommendedName>
        <fullName evidence="2">EamA domain-containing protein</fullName>
    </recommendedName>
</protein>
<dbReference type="GO" id="GO:0016020">
    <property type="term" value="C:membrane"/>
    <property type="evidence" value="ECO:0007669"/>
    <property type="project" value="InterPro"/>
</dbReference>
<dbReference type="PANTHER" id="PTHR22911">
    <property type="entry name" value="ACYL-MALONYL CONDENSING ENZYME-RELATED"/>
    <property type="match status" value="1"/>
</dbReference>
<feature type="transmembrane region" description="Helical" evidence="1">
    <location>
        <begin position="153"/>
        <end position="172"/>
    </location>
</feature>
<evidence type="ECO:0000259" key="2">
    <source>
        <dbReference type="Pfam" id="PF00892"/>
    </source>
</evidence>
<dbReference type="AlphaFoldDB" id="A0AAD1UMH1"/>
<feature type="transmembrane region" description="Helical" evidence="1">
    <location>
        <begin position="121"/>
        <end position="141"/>
    </location>
</feature>
<feature type="transmembrane region" description="Helical" evidence="1">
    <location>
        <begin position="238"/>
        <end position="255"/>
    </location>
</feature>
<dbReference type="InterPro" id="IPR000620">
    <property type="entry name" value="EamA_dom"/>
</dbReference>
<dbReference type="InterPro" id="IPR037185">
    <property type="entry name" value="EmrE-like"/>
</dbReference>
<proteinExistence type="predicted"/>
<dbReference type="SUPFAM" id="SSF103481">
    <property type="entry name" value="Multidrug resistance efflux transporter EmrE"/>
    <property type="match status" value="1"/>
</dbReference>
<dbReference type="Gene3D" id="1.10.3730.20">
    <property type="match status" value="1"/>
</dbReference>
<feature type="domain" description="EamA" evidence="2">
    <location>
        <begin position="57"/>
        <end position="195"/>
    </location>
</feature>
<reference evidence="3" key="1">
    <citation type="submission" date="2023-07" db="EMBL/GenBank/DDBJ databases">
        <authorList>
            <consortium name="AG Swart"/>
            <person name="Singh M."/>
            <person name="Singh A."/>
            <person name="Seah K."/>
            <person name="Emmerich C."/>
        </authorList>
    </citation>
    <scope>NUCLEOTIDE SEQUENCE</scope>
    <source>
        <strain evidence="3">DP1</strain>
    </source>
</reference>
<keyword evidence="1" id="KW-0812">Transmembrane</keyword>